<dbReference type="Gene3D" id="3.40.630.30">
    <property type="match status" value="1"/>
</dbReference>
<comment type="function">
    <text evidence="5">Acetylates the N-terminal alanine of ribosomal protein bS18.</text>
</comment>
<dbReference type="InterPro" id="IPR000182">
    <property type="entry name" value="GNAT_dom"/>
</dbReference>
<evidence type="ECO:0000313" key="7">
    <source>
        <dbReference type="EMBL" id="NRF66706.1"/>
    </source>
</evidence>
<evidence type="ECO:0000313" key="8">
    <source>
        <dbReference type="Proteomes" id="UP000737171"/>
    </source>
</evidence>
<comment type="caution">
    <text evidence="7">The sequence shown here is derived from an EMBL/GenBank/DDBJ whole genome shotgun (WGS) entry which is preliminary data.</text>
</comment>
<evidence type="ECO:0000256" key="1">
    <source>
        <dbReference type="ARBA" id="ARBA00005395"/>
    </source>
</evidence>
<dbReference type="Pfam" id="PF00583">
    <property type="entry name" value="Acetyltransf_1"/>
    <property type="match status" value="1"/>
</dbReference>
<name>A0ABX2ED56_9BURK</name>
<protein>
    <recommendedName>
        <fullName evidence="5">[Ribosomal protein bS18]-alanine N-acetyltransferase</fullName>
        <ecNumber evidence="5">2.3.1.266</ecNumber>
    </recommendedName>
</protein>
<comment type="subcellular location">
    <subcellularLocation>
        <location evidence="5">Cytoplasm</location>
    </subcellularLocation>
</comment>
<keyword evidence="7" id="KW-0687">Ribonucleoprotein</keyword>
<sequence>MNALMQPGAAWQRPMRVADLDTVLAIEAQCYSHPWTRGNFVDSLAAGYWAELRLDAAGQCLGYFVAMPGVDEMHLLNLTVTPHHQRQGHAWAMLLDLRERALQRGDRQLWLEVRQSNQVARALYGRFGFTDAGVRRSYYPAAGARREDAVVMSLVLDGGADALD</sequence>
<keyword evidence="8" id="KW-1185">Reference proteome</keyword>
<dbReference type="InterPro" id="IPR016181">
    <property type="entry name" value="Acyl_CoA_acyltransferase"/>
</dbReference>
<dbReference type="EC" id="2.3.1.266" evidence="5"/>
<dbReference type="Proteomes" id="UP000737171">
    <property type="component" value="Unassembled WGS sequence"/>
</dbReference>
<feature type="active site" description="Proton acceptor" evidence="5">
    <location>
        <position position="112"/>
    </location>
</feature>
<accession>A0ABX2ED56</accession>
<gene>
    <name evidence="5 7" type="primary">rimI</name>
    <name evidence="7" type="ORF">HLB44_06900</name>
</gene>
<comment type="catalytic activity">
    <reaction evidence="5">
        <text>N-terminal L-alanyl-[ribosomal protein bS18] + acetyl-CoA = N-terminal N(alpha)-acetyl-L-alanyl-[ribosomal protein bS18] + CoA + H(+)</text>
        <dbReference type="Rhea" id="RHEA:43756"/>
        <dbReference type="Rhea" id="RHEA-COMP:10676"/>
        <dbReference type="Rhea" id="RHEA-COMP:10677"/>
        <dbReference type="ChEBI" id="CHEBI:15378"/>
        <dbReference type="ChEBI" id="CHEBI:57287"/>
        <dbReference type="ChEBI" id="CHEBI:57288"/>
        <dbReference type="ChEBI" id="CHEBI:64718"/>
        <dbReference type="ChEBI" id="CHEBI:83683"/>
        <dbReference type="EC" id="2.3.1.266"/>
    </reaction>
</comment>
<evidence type="ECO:0000256" key="5">
    <source>
        <dbReference type="HAMAP-Rule" id="MF_02210"/>
    </source>
</evidence>
<organism evidence="7 8">
    <name type="scientific">Pseudaquabacterium terrae</name>
    <dbReference type="NCBI Taxonomy" id="2732868"/>
    <lineage>
        <taxon>Bacteria</taxon>
        <taxon>Pseudomonadati</taxon>
        <taxon>Pseudomonadota</taxon>
        <taxon>Betaproteobacteria</taxon>
        <taxon>Burkholderiales</taxon>
        <taxon>Sphaerotilaceae</taxon>
        <taxon>Pseudaquabacterium</taxon>
    </lineage>
</organism>
<evidence type="ECO:0000256" key="3">
    <source>
        <dbReference type="ARBA" id="ARBA00022679"/>
    </source>
</evidence>
<keyword evidence="2 5" id="KW-0963">Cytoplasm</keyword>
<dbReference type="InterPro" id="IPR050680">
    <property type="entry name" value="YpeA/RimI_acetyltransf"/>
</dbReference>
<dbReference type="PANTHER" id="PTHR43420:SF44">
    <property type="entry name" value="ACETYLTRANSFERASE YPEA"/>
    <property type="match status" value="1"/>
</dbReference>
<dbReference type="PROSITE" id="PS51186">
    <property type="entry name" value="GNAT"/>
    <property type="match status" value="1"/>
</dbReference>
<evidence type="ECO:0000256" key="4">
    <source>
        <dbReference type="ARBA" id="ARBA00023315"/>
    </source>
</evidence>
<keyword evidence="3 5" id="KW-0808">Transferase</keyword>
<reference evidence="7 8" key="1">
    <citation type="submission" date="2020-05" db="EMBL/GenBank/DDBJ databases">
        <title>Aquincola sp. isolate from soil.</title>
        <authorList>
            <person name="Han J."/>
            <person name="Kim D.-U."/>
        </authorList>
    </citation>
    <scope>NUCLEOTIDE SEQUENCE [LARGE SCALE GENOMIC DNA]</scope>
    <source>
        <strain evidence="7 8">S2</strain>
    </source>
</reference>
<evidence type="ECO:0000256" key="2">
    <source>
        <dbReference type="ARBA" id="ARBA00022490"/>
    </source>
</evidence>
<dbReference type="GO" id="GO:0005840">
    <property type="term" value="C:ribosome"/>
    <property type="evidence" value="ECO:0007669"/>
    <property type="project" value="UniProtKB-KW"/>
</dbReference>
<dbReference type="EMBL" id="JABRWJ010000002">
    <property type="protein sequence ID" value="NRF66706.1"/>
    <property type="molecule type" value="Genomic_DNA"/>
</dbReference>
<comment type="caution">
    <text evidence="5">Lacks conserved residue(s) required for the propagation of feature annotation.</text>
</comment>
<keyword evidence="7" id="KW-0689">Ribosomal protein</keyword>
<feature type="active site" description="Proton donor" evidence="5">
    <location>
        <position position="124"/>
    </location>
</feature>
<proteinExistence type="inferred from homology"/>
<dbReference type="SUPFAM" id="SSF55729">
    <property type="entry name" value="Acyl-CoA N-acyltransferases (Nat)"/>
    <property type="match status" value="1"/>
</dbReference>
<dbReference type="RefSeq" id="WP_173121815.1">
    <property type="nucleotide sequence ID" value="NZ_JABRWJ010000002.1"/>
</dbReference>
<dbReference type="InterPro" id="IPR043690">
    <property type="entry name" value="RimI"/>
</dbReference>
<dbReference type="InterPro" id="IPR006464">
    <property type="entry name" value="AcTrfase_RimI/Ard1"/>
</dbReference>
<dbReference type="NCBIfam" id="TIGR01575">
    <property type="entry name" value="rimI"/>
    <property type="match status" value="1"/>
</dbReference>
<feature type="domain" description="N-acetyltransferase" evidence="6">
    <location>
        <begin position="10"/>
        <end position="157"/>
    </location>
</feature>
<evidence type="ECO:0000259" key="6">
    <source>
        <dbReference type="PROSITE" id="PS51186"/>
    </source>
</evidence>
<dbReference type="HAMAP" id="MF_02210">
    <property type="entry name" value="RimI"/>
    <property type="match status" value="1"/>
</dbReference>
<feature type="binding site" evidence="5">
    <location>
        <position position="117"/>
    </location>
    <ligand>
        <name>acetyl-CoA</name>
        <dbReference type="ChEBI" id="CHEBI:57288"/>
    </ligand>
</feature>
<dbReference type="PANTHER" id="PTHR43420">
    <property type="entry name" value="ACETYLTRANSFERASE"/>
    <property type="match status" value="1"/>
</dbReference>
<comment type="similarity">
    <text evidence="1 5">Belongs to the acetyltransferase family. RimI subfamily.</text>
</comment>
<dbReference type="CDD" id="cd04301">
    <property type="entry name" value="NAT_SF"/>
    <property type="match status" value="1"/>
</dbReference>
<keyword evidence="4 5" id="KW-0012">Acyltransferase</keyword>